<feature type="domain" description="C-type lysozyme inhibitor" evidence="5">
    <location>
        <begin position="62"/>
        <end position="120"/>
    </location>
</feature>
<accession>A0A085ZEJ5</accession>
<dbReference type="EMBL" id="JPRO01000010">
    <property type="protein sequence ID" value="KFF02859.1"/>
    <property type="molecule type" value="Genomic_DNA"/>
</dbReference>
<evidence type="ECO:0000313" key="6">
    <source>
        <dbReference type="EMBL" id="KFF02859.1"/>
    </source>
</evidence>
<proteinExistence type="predicted"/>
<name>A0A085ZEJ5_9FLAO</name>
<sequence length="125" mass="14073">MIKKIIIITSLSIITITTFSCTKEVSNKSEPDQKVTDTVDALKNNEITTDEIVKSKAKDKQGKVIDMTFNNSKDIVTVMYEGNKIEMKSQKTGSGIWYSNELYELRGEGSHVELYKNGKKIFDGN</sequence>
<dbReference type="eggNOG" id="ENOG50307U2">
    <property type="taxonomic scope" value="Bacteria"/>
</dbReference>
<dbReference type="InterPro" id="IPR018660">
    <property type="entry name" value="MliC"/>
</dbReference>
<dbReference type="SUPFAM" id="SSF141488">
    <property type="entry name" value="YdhA-like"/>
    <property type="match status" value="1"/>
</dbReference>
<dbReference type="Gene3D" id="2.40.128.200">
    <property type="match status" value="1"/>
</dbReference>
<evidence type="ECO:0000256" key="4">
    <source>
        <dbReference type="ARBA" id="ARBA00023288"/>
    </source>
</evidence>
<keyword evidence="4" id="KW-0449">Lipoprotein</keyword>
<dbReference type="STRING" id="421531.IX38_12950"/>
<comment type="caution">
    <text evidence="6">The sequence shown here is derived from an EMBL/GenBank/DDBJ whole genome shotgun (WGS) entry which is preliminary data.</text>
</comment>
<keyword evidence="2" id="KW-0472">Membrane</keyword>
<organism evidence="6 7">
    <name type="scientific">Chryseobacterium luteum</name>
    <dbReference type="NCBI Taxonomy" id="421531"/>
    <lineage>
        <taxon>Bacteria</taxon>
        <taxon>Pseudomonadati</taxon>
        <taxon>Bacteroidota</taxon>
        <taxon>Flavobacteriia</taxon>
        <taxon>Flavobacteriales</taxon>
        <taxon>Weeksellaceae</taxon>
        <taxon>Chryseobacterium group</taxon>
        <taxon>Chryseobacterium</taxon>
    </lineage>
</organism>
<dbReference type="OrthoDB" id="1273481at2"/>
<dbReference type="InterPro" id="IPR036328">
    <property type="entry name" value="MliC_sf"/>
</dbReference>
<keyword evidence="7" id="KW-1185">Reference proteome</keyword>
<gene>
    <name evidence="6" type="ORF">IX38_12950</name>
</gene>
<evidence type="ECO:0000313" key="7">
    <source>
        <dbReference type="Proteomes" id="UP000028703"/>
    </source>
</evidence>
<protein>
    <recommendedName>
        <fullName evidence="5">C-type lysozyme inhibitor domain-containing protein</fullName>
    </recommendedName>
</protein>
<dbReference type="PROSITE" id="PS51257">
    <property type="entry name" value="PROKAR_LIPOPROTEIN"/>
    <property type="match status" value="1"/>
</dbReference>
<keyword evidence="1" id="KW-0732">Signal</keyword>
<evidence type="ECO:0000259" key="5">
    <source>
        <dbReference type="Pfam" id="PF09864"/>
    </source>
</evidence>
<dbReference type="Proteomes" id="UP000028703">
    <property type="component" value="Unassembled WGS sequence"/>
</dbReference>
<evidence type="ECO:0000256" key="3">
    <source>
        <dbReference type="ARBA" id="ARBA00023139"/>
    </source>
</evidence>
<keyword evidence="3" id="KW-0564">Palmitate</keyword>
<dbReference type="Pfam" id="PF09864">
    <property type="entry name" value="MliC"/>
    <property type="match status" value="1"/>
</dbReference>
<evidence type="ECO:0000256" key="1">
    <source>
        <dbReference type="ARBA" id="ARBA00022729"/>
    </source>
</evidence>
<dbReference type="RefSeq" id="WP_034705400.1">
    <property type="nucleotide sequence ID" value="NZ_JPRO01000010.1"/>
</dbReference>
<dbReference type="AlphaFoldDB" id="A0A085ZEJ5"/>
<evidence type="ECO:0000256" key="2">
    <source>
        <dbReference type="ARBA" id="ARBA00023136"/>
    </source>
</evidence>
<reference evidence="6 7" key="1">
    <citation type="submission" date="2014-07" db="EMBL/GenBank/DDBJ databases">
        <title>Genome of Chryseobacterium luteum DSM 18605.</title>
        <authorList>
            <person name="Stropko S.J."/>
            <person name="Pipes S.E."/>
            <person name="Newman J.D."/>
        </authorList>
    </citation>
    <scope>NUCLEOTIDE SEQUENCE [LARGE SCALE GENOMIC DNA]</scope>
    <source>
        <strain evidence="6 7">DSM 18605</strain>
    </source>
</reference>